<dbReference type="GO" id="GO:0009253">
    <property type="term" value="P:peptidoglycan catabolic process"/>
    <property type="evidence" value="ECO:0007669"/>
    <property type="project" value="InterPro"/>
</dbReference>
<dbReference type="AlphaFoldDB" id="A0A0Q9YUB6"/>
<evidence type="ECO:0000256" key="1">
    <source>
        <dbReference type="ARBA" id="ARBA00001561"/>
    </source>
</evidence>
<reference evidence="14" key="1">
    <citation type="submission" date="2015-09" db="EMBL/GenBank/DDBJ databases">
        <title>Draft Genome Sequences of Two Novel Amoeba-resistant Intranuclear Bacteria, Candidatus Berkiella cookevillensis and Candidatus Berkiella aquae.</title>
        <authorList>
            <person name="Mehari Y.T."/>
            <person name="Arivett B.A."/>
            <person name="Farone A.L."/>
            <person name="Gunderson J.H."/>
            <person name="Farone M.B."/>
        </authorList>
    </citation>
    <scope>NUCLEOTIDE SEQUENCE [LARGE SCALE GENOMIC DNA]</scope>
    <source>
        <strain evidence="14">HT99</strain>
    </source>
</reference>
<dbReference type="GO" id="GO:0046872">
    <property type="term" value="F:metal ion binding"/>
    <property type="evidence" value="ECO:0007669"/>
    <property type="project" value="UniProtKB-KW"/>
</dbReference>
<dbReference type="InterPro" id="IPR002502">
    <property type="entry name" value="Amidase_domain"/>
</dbReference>
<evidence type="ECO:0000256" key="7">
    <source>
        <dbReference type="ARBA" id="ARBA00022723"/>
    </source>
</evidence>
<evidence type="ECO:0000256" key="3">
    <source>
        <dbReference type="ARBA" id="ARBA00004496"/>
    </source>
</evidence>
<keyword evidence="16" id="KW-1185">Reference proteome</keyword>
<evidence type="ECO:0000256" key="8">
    <source>
        <dbReference type="ARBA" id="ARBA00022801"/>
    </source>
</evidence>
<dbReference type="Pfam" id="PF01510">
    <property type="entry name" value="Amidase_2"/>
    <property type="match status" value="1"/>
</dbReference>
<name>A0A0Q9YUB6_9GAMM</name>
<comment type="subcellular location">
    <subcellularLocation>
        <location evidence="3">Cytoplasm</location>
    </subcellularLocation>
</comment>
<gene>
    <name evidence="14" type="primary">ampD</name>
    <name evidence="15" type="ORF">HT99x_005530</name>
    <name evidence="14" type="ORF">HT99x_01490</name>
</gene>
<evidence type="ECO:0000256" key="11">
    <source>
        <dbReference type="ARBA" id="ARBA00039257"/>
    </source>
</evidence>
<dbReference type="PANTHER" id="PTHR30417:SF4">
    <property type="entry name" value="1,6-ANHYDRO-N-ACETYLMURAMYL-L-ALANINE AMIDASE AMPD"/>
    <property type="match status" value="1"/>
</dbReference>
<evidence type="ECO:0000313" key="14">
    <source>
        <dbReference type="EMBL" id="KRG21314.1"/>
    </source>
</evidence>
<evidence type="ECO:0000256" key="10">
    <source>
        <dbReference type="ARBA" id="ARBA00023316"/>
    </source>
</evidence>
<evidence type="ECO:0000259" key="13">
    <source>
        <dbReference type="SMART" id="SM00644"/>
    </source>
</evidence>
<dbReference type="SMART" id="SM00644">
    <property type="entry name" value="Ami_2"/>
    <property type="match status" value="1"/>
</dbReference>
<dbReference type="EMBL" id="LKAJ01000005">
    <property type="protein sequence ID" value="KRG21314.1"/>
    <property type="molecule type" value="Genomic_DNA"/>
</dbReference>
<dbReference type="InterPro" id="IPR036505">
    <property type="entry name" value="Amidase/PGRP_sf"/>
</dbReference>
<proteinExistence type="inferred from homology"/>
<organism evidence="14">
    <name type="scientific">Candidatus Berkiella aquae</name>
    <dbReference type="NCBI Taxonomy" id="295108"/>
    <lineage>
        <taxon>Bacteria</taxon>
        <taxon>Pseudomonadati</taxon>
        <taxon>Pseudomonadota</taxon>
        <taxon>Gammaproteobacteria</taxon>
        <taxon>Candidatus Berkiellales</taxon>
        <taxon>Candidatus Berkiellaceae</taxon>
        <taxon>Candidatus Berkiella</taxon>
    </lineage>
</organism>
<dbReference type="GO" id="GO:0071555">
    <property type="term" value="P:cell wall organization"/>
    <property type="evidence" value="ECO:0007669"/>
    <property type="project" value="UniProtKB-KW"/>
</dbReference>
<keyword evidence="9" id="KW-0862">Zinc</keyword>
<dbReference type="SUPFAM" id="SSF55846">
    <property type="entry name" value="N-acetylmuramoyl-L-alanine amidase-like"/>
    <property type="match status" value="1"/>
</dbReference>
<dbReference type="InterPro" id="IPR051206">
    <property type="entry name" value="NAMLAA_amidase_2"/>
</dbReference>
<keyword evidence="6" id="KW-0963">Cytoplasm</keyword>
<dbReference type="EC" id="3.5.1.28" evidence="5"/>
<comment type="catalytic activity">
    <reaction evidence="1">
        <text>Hydrolyzes the link between N-acetylmuramoyl residues and L-amino acid residues in certain cell-wall glycopeptides.</text>
        <dbReference type="EC" id="3.5.1.28"/>
    </reaction>
</comment>
<evidence type="ECO:0000256" key="5">
    <source>
        <dbReference type="ARBA" id="ARBA00011901"/>
    </source>
</evidence>
<comment type="similarity">
    <text evidence="4">Belongs to the N-acetylmuramoyl-L-alanine amidase 2 family.</text>
</comment>
<keyword evidence="10" id="KW-0961">Cell wall biogenesis/degradation</keyword>
<dbReference type="GO" id="GO:0008745">
    <property type="term" value="F:N-acetylmuramoyl-L-alanine amidase activity"/>
    <property type="evidence" value="ECO:0007669"/>
    <property type="project" value="UniProtKB-EC"/>
</dbReference>
<comment type="caution">
    <text evidence="14">The sequence shown here is derived from an EMBL/GenBank/DDBJ whole genome shotgun (WGS) entry which is preliminary data.</text>
</comment>
<evidence type="ECO:0000256" key="4">
    <source>
        <dbReference type="ARBA" id="ARBA00007553"/>
    </source>
</evidence>
<dbReference type="STRING" id="295108.HT99x_01490"/>
<protein>
    <recommendedName>
        <fullName evidence="11">1,6-anhydro-N-acetylmuramyl-L-alanine amidase AmpD</fullName>
        <ecNumber evidence="5">3.5.1.28</ecNumber>
    </recommendedName>
    <alternativeName>
        <fullName evidence="12">N-acetylmuramoyl-L-alanine amidase</fullName>
    </alternativeName>
</protein>
<dbReference type="CDD" id="cd06583">
    <property type="entry name" value="PGRP"/>
    <property type="match status" value="1"/>
</dbReference>
<dbReference type="OrthoDB" id="9794842at2"/>
<evidence type="ECO:0000256" key="6">
    <source>
        <dbReference type="ARBA" id="ARBA00022490"/>
    </source>
</evidence>
<dbReference type="PATRIC" id="fig|1590043.3.peg.1522"/>
<dbReference type="Proteomes" id="UP000051497">
    <property type="component" value="Unassembled WGS sequence"/>
</dbReference>
<reference evidence="15" key="3">
    <citation type="submission" date="2021-06" db="EMBL/GenBank/DDBJ databases">
        <title>Genomic Description and Analysis of Intracellular Bacteria, Candidatus Berkiella cookevillensis and Candidatus Berkiella aquae.</title>
        <authorList>
            <person name="Kidane D.T."/>
            <person name="Mehari Y.T."/>
            <person name="Rice F.C."/>
            <person name="Arivett B.A."/>
            <person name="Farone A.L."/>
            <person name="Berk S.G."/>
            <person name="Farone M.B."/>
        </authorList>
    </citation>
    <scope>NUCLEOTIDE SEQUENCE</scope>
    <source>
        <strain evidence="15">HT99</strain>
    </source>
</reference>
<dbReference type="Gene3D" id="3.40.80.10">
    <property type="entry name" value="Peptidoglycan recognition protein-like"/>
    <property type="match status" value="1"/>
</dbReference>
<dbReference type="GO" id="GO:0009254">
    <property type="term" value="P:peptidoglycan turnover"/>
    <property type="evidence" value="ECO:0007669"/>
    <property type="project" value="TreeGrafter"/>
</dbReference>
<accession>A0A0Q9YUB6</accession>
<keyword evidence="7" id="KW-0479">Metal-binding</keyword>
<keyword evidence="8 14" id="KW-0378">Hydrolase</keyword>
<evidence type="ECO:0000313" key="16">
    <source>
        <dbReference type="Proteomes" id="UP000051497"/>
    </source>
</evidence>
<evidence type="ECO:0000256" key="12">
    <source>
        <dbReference type="ARBA" id="ARBA00042615"/>
    </source>
</evidence>
<dbReference type="EMBL" id="LKAJ02000001">
    <property type="protein sequence ID" value="MCS5710882.1"/>
    <property type="molecule type" value="Genomic_DNA"/>
</dbReference>
<feature type="domain" description="N-acetylmuramoyl-L-alanine amidase" evidence="13">
    <location>
        <begin position="18"/>
        <end position="169"/>
    </location>
</feature>
<evidence type="ECO:0000313" key="15">
    <source>
        <dbReference type="EMBL" id="MCS5710882.1"/>
    </source>
</evidence>
<evidence type="ECO:0000256" key="2">
    <source>
        <dbReference type="ARBA" id="ARBA00001947"/>
    </source>
</evidence>
<dbReference type="NCBIfam" id="NF008758">
    <property type="entry name" value="PRK11789.1"/>
    <property type="match status" value="1"/>
</dbReference>
<dbReference type="PANTHER" id="PTHR30417">
    <property type="entry name" value="N-ACETYLMURAMOYL-L-ALANINE AMIDASE AMID"/>
    <property type="match status" value="1"/>
</dbReference>
<evidence type="ECO:0000256" key="9">
    <source>
        <dbReference type="ARBA" id="ARBA00022833"/>
    </source>
</evidence>
<dbReference type="GO" id="GO:0005737">
    <property type="term" value="C:cytoplasm"/>
    <property type="evidence" value="ECO:0007669"/>
    <property type="project" value="UniProtKB-SubCell"/>
</dbReference>
<sequence length="199" mass="22381">MQIDRENGLLVGAKYSHSPNFDERPSDGGIDLLVIHGISLPPGEFGSDDVIAFFGNSLDASKHPYFETIAQMKVSSHLFIRRDGEIWQFVPFHRRAWHAGQSQFQSRENCNDFAIGIELEGTDTLAYTSLQYQQLAFVTVALMQAYSGITLERIVGHSEIAPQRKTDPGEAFDWDLYRQLVSKKISVDQQSSQRANSIT</sequence>
<dbReference type="RefSeq" id="WP_075066118.1">
    <property type="nucleotide sequence ID" value="NZ_LKAJ02000001.1"/>
</dbReference>
<reference evidence="15" key="2">
    <citation type="journal article" date="2016" name="Genome Announc.">
        <title>Draft Genome Sequences of Two Novel Amoeba-Resistant Intranuclear Bacteria, 'Candidatus Berkiella cookevillensis' and 'Candidatus Berkiella aquae'.</title>
        <authorList>
            <person name="Mehari Y.T."/>
            <person name="Arivett B.A."/>
            <person name="Farone A.L."/>
            <person name="Gunderson J.H."/>
            <person name="Farone M.B."/>
        </authorList>
    </citation>
    <scope>NUCLEOTIDE SEQUENCE</scope>
    <source>
        <strain evidence="15">HT99</strain>
    </source>
</reference>
<comment type="cofactor">
    <cofactor evidence="2">
        <name>Zn(2+)</name>
        <dbReference type="ChEBI" id="CHEBI:29105"/>
    </cofactor>
</comment>